<proteinExistence type="predicted"/>
<reference evidence="6 7" key="1">
    <citation type="submission" date="2021-01" db="EMBL/GenBank/DDBJ databases">
        <title>Genome public.</title>
        <authorList>
            <person name="Liu C."/>
            <person name="Sun Q."/>
        </authorList>
    </citation>
    <scope>NUCLEOTIDE SEQUENCE [LARGE SCALE GENOMIC DNA]</scope>
    <source>
        <strain evidence="6 7">YIM B02515</strain>
    </source>
</reference>
<dbReference type="InterPro" id="IPR045851">
    <property type="entry name" value="AMP-bd_C_sf"/>
</dbReference>
<dbReference type="Gene3D" id="3.90.1150.10">
    <property type="entry name" value="Aspartate Aminotransferase, domain 1"/>
    <property type="match status" value="1"/>
</dbReference>
<dbReference type="Pfam" id="PF00550">
    <property type="entry name" value="PP-binding"/>
    <property type="match status" value="1"/>
</dbReference>
<dbReference type="InterPro" id="IPR015422">
    <property type="entry name" value="PyrdxlP-dep_Trfase_small"/>
</dbReference>
<dbReference type="SUPFAM" id="SSF53383">
    <property type="entry name" value="PLP-dependent transferases"/>
    <property type="match status" value="1"/>
</dbReference>
<dbReference type="SUPFAM" id="SSF56801">
    <property type="entry name" value="Acetyl-CoA synthetase-like"/>
    <property type="match status" value="1"/>
</dbReference>
<dbReference type="InterPro" id="IPR001917">
    <property type="entry name" value="Aminotrans_II_pyridoxalP_BS"/>
</dbReference>
<dbReference type="Gene3D" id="1.10.1200.10">
    <property type="entry name" value="ACP-like"/>
    <property type="match status" value="1"/>
</dbReference>
<protein>
    <submittedName>
        <fullName evidence="6">Aminotransferase class I/II-fold pyridoxal phosphate-dependent enzyme</fullName>
    </submittedName>
</protein>
<evidence type="ECO:0000313" key="7">
    <source>
        <dbReference type="Proteomes" id="UP000632377"/>
    </source>
</evidence>
<evidence type="ECO:0000256" key="4">
    <source>
        <dbReference type="ARBA" id="ARBA00022898"/>
    </source>
</evidence>
<sequence length="1069" mass="119076">MTLSSNFDTLRKSELSFKSIFKILCQYSEITAGEFIDNNNIVKWSFKDYETKVYKAASKISQLAGESNKGKYIALKMPNSHLWPVMFWGILAAGFKPILIDSTLNEEMTSFLVKQSNSIMVINNPIEFENEDTLTSPDWSDEVALCTSGTTSTSKIFTYSGEAICYQLFNLEILTENNRMNAVPGDRVLAFLPFHHVFGFIAQYLVYSFLGAAMVYLKDRAPETIMKACRSHQVTHIITVPLLPNNLVNSVVKKINDASELNQLMFKSMLSTSLSAQRVNFNNGIKLSQKLFKKLQDNLLGPQIKMIISGGSRIPYETVRFMNAIGYYVVCGYGMTEIGIASCQGDYDLNKRLNGSSGKKFKHLEYKLSEGDSELLVRGKAMHTGMLVDGKKISPETENDGWFKTGDIVNIDEDSLFIQGRVKDIIVNESGENVYPDELEDYFSKLPLVNYISVLGTKKDNSYENITLILNMDKPNMNEDNFSKLVDAINKVNGTLPILKKVNKVFATSSELPLANGIKVKRNKLKELIENNRIDLVELNLKTKTFTATEAVKGLEPMALEYEDDLIEIKAKVRQCFAEALSLKPENIKDTDHFINDLGGDSLSSISLLTKVEDLFGIVIPDSEYYNCSSVNDLSLLILRKTKGAIMLDESAATSPISETEVKIIKSFEDSREYNNFLPQQKIASGETNPYFKCHDSIIRDKSMLNGEIEVLNFGSYNYIGMSGHPETVKAAQEAAAKYGTSASGSRLLTGEKHLYKELEREIASWKHTEDCLVLVGGHSTNVTFVGNFCNERDIILYDALAHNSVAQGCQLSKSDSKAFPHNDYKALENILKNIRTKYEKILVVIEGAYSMDGDIAPVPEFVRLKKEYGFFLMVDEAHSACVIGEHGGGVDEYFNLEPDDIDIKMGTLSKGLGTCGGYLAGKKSLIEYLRYNVPGFVFSVGISPPVAAATLAAVKLIQRDNSAVKRLHKNIEIFIKEAHKRKLDTCLAAETAVVPILVGNDNAAFILSHLLLEKGIAVPPAVYPAVPKDKARLRFCVTSEHKEDQIIKALDVLVDLAKENNIDIQFNK</sequence>
<comment type="cofactor">
    <cofactor evidence="1">
        <name>pyridoxal 5'-phosphate</name>
        <dbReference type="ChEBI" id="CHEBI:597326"/>
    </cofactor>
</comment>
<dbReference type="RefSeq" id="WP_202749363.1">
    <property type="nucleotide sequence ID" value="NZ_JAESWC010000007.1"/>
</dbReference>
<dbReference type="SUPFAM" id="SSF47336">
    <property type="entry name" value="ACP-like"/>
    <property type="match status" value="1"/>
</dbReference>
<evidence type="ECO:0000256" key="3">
    <source>
        <dbReference type="ARBA" id="ARBA00022679"/>
    </source>
</evidence>
<dbReference type="InterPro" id="IPR000873">
    <property type="entry name" value="AMP-dep_synth/lig_dom"/>
</dbReference>
<dbReference type="EMBL" id="JAESWC010000007">
    <property type="protein sequence ID" value="MBL4936609.1"/>
    <property type="molecule type" value="Genomic_DNA"/>
</dbReference>
<keyword evidence="3" id="KW-0808">Transferase</keyword>
<dbReference type="InterPro" id="IPR042099">
    <property type="entry name" value="ANL_N_sf"/>
</dbReference>
<dbReference type="InterPro" id="IPR004839">
    <property type="entry name" value="Aminotransferase_I/II_large"/>
</dbReference>
<dbReference type="InterPro" id="IPR036736">
    <property type="entry name" value="ACP-like_sf"/>
</dbReference>
<dbReference type="Gene3D" id="3.40.640.10">
    <property type="entry name" value="Type I PLP-dependent aspartate aminotransferase-like (Major domain)"/>
    <property type="match status" value="1"/>
</dbReference>
<evidence type="ECO:0000313" key="6">
    <source>
        <dbReference type="EMBL" id="MBL4936609.1"/>
    </source>
</evidence>
<dbReference type="PROSITE" id="PS00599">
    <property type="entry name" value="AA_TRANSFER_CLASS_2"/>
    <property type="match status" value="1"/>
</dbReference>
<dbReference type="InterPro" id="IPR015421">
    <property type="entry name" value="PyrdxlP-dep_Trfase_major"/>
</dbReference>
<dbReference type="CDD" id="cd06454">
    <property type="entry name" value="KBL_like"/>
    <property type="match status" value="1"/>
</dbReference>
<dbReference type="InterPro" id="IPR050087">
    <property type="entry name" value="AON_synthase_class-II"/>
</dbReference>
<dbReference type="InterPro" id="IPR009081">
    <property type="entry name" value="PP-bd_ACP"/>
</dbReference>
<dbReference type="InterPro" id="IPR015424">
    <property type="entry name" value="PyrdxlP-dep_Trfase"/>
</dbReference>
<accession>A0ABS1TB76</accession>
<dbReference type="GO" id="GO:0008483">
    <property type="term" value="F:transaminase activity"/>
    <property type="evidence" value="ECO:0007669"/>
    <property type="project" value="UniProtKB-KW"/>
</dbReference>
<keyword evidence="6" id="KW-0032">Aminotransferase</keyword>
<dbReference type="Gene3D" id="3.30.300.30">
    <property type="match status" value="1"/>
</dbReference>
<comment type="caution">
    <text evidence="6">The sequence shown here is derived from an EMBL/GenBank/DDBJ whole genome shotgun (WGS) entry which is preliminary data.</text>
</comment>
<keyword evidence="7" id="KW-1185">Reference proteome</keyword>
<dbReference type="Proteomes" id="UP000632377">
    <property type="component" value="Unassembled WGS sequence"/>
</dbReference>
<keyword evidence="4" id="KW-0663">Pyridoxal phosphate</keyword>
<name>A0ABS1TB76_9CLOT</name>
<evidence type="ECO:0000256" key="2">
    <source>
        <dbReference type="ARBA" id="ARBA00011738"/>
    </source>
</evidence>
<dbReference type="Pfam" id="PF00501">
    <property type="entry name" value="AMP-binding"/>
    <property type="match status" value="1"/>
</dbReference>
<evidence type="ECO:0000259" key="5">
    <source>
        <dbReference type="PROSITE" id="PS50075"/>
    </source>
</evidence>
<dbReference type="PROSITE" id="PS50075">
    <property type="entry name" value="CARRIER"/>
    <property type="match status" value="1"/>
</dbReference>
<gene>
    <name evidence="6" type="ORF">JK636_12655</name>
</gene>
<dbReference type="Pfam" id="PF00155">
    <property type="entry name" value="Aminotran_1_2"/>
    <property type="match status" value="1"/>
</dbReference>
<comment type="subunit">
    <text evidence="2">Homodimer.</text>
</comment>
<evidence type="ECO:0000256" key="1">
    <source>
        <dbReference type="ARBA" id="ARBA00001933"/>
    </source>
</evidence>
<dbReference type="PANTHER" id="PTHR13693">
    <property type="entry name" value="CLASS II AMINOTRANSFERASE/8-AMINO-7-OXONONANOATE SYNTHASE"/>
    <property type="match status" value="1"/>
</dbReference>
<dbReference type="Gene3D" id="3.40.50.12780">
    <property type="entry name" value="N-terminal domain of ligase-like"/>
    <property type="match status" value="1"/>
</dbReference>
<organism evidence="6 7">
    <name type="scientific">Clostridium rhizosphaerae</name>
    <dbReference type="NCBI Taxonomy" id="2803861"/>
    <lineage>
        <taxon>Bacteria</taxon>
        <taxon>Bacillati</taxon>
        <taxon>Bacillota</taxon>
        <taxon>Clostridia</taxon>
        <taxon>Eubacteriales</taxon>
        <taxon>Clostridiaceae</taxon>
        <taxon>Clostridium</taxon>
    </lineage>
</organism>
<feature type="domain" description="Carrier" evidence="5">
    <location>
        <begin position="567"/>
        <end position="642"/>
    </location>
</feature>